<proteinExistence type="predicted"/>
<feature type="domain" description="Cyclic nucleotide-binding" evidence="4">
    <location>
        <begin position="36"/>
        <end position="122"/>
    </location>
</feature>
<dbReference type="Pfam" id="PF13545">
    <property type="entry name" value="HTH_Crp_2"/>
    <property type="match status" value="1"/>
</dbReference>
<dbReference type="Gene3D" id="2.60.120.10">
    <property type="entry name" value="Jelly Rolls"/>
    <property type="match status" value="1"/>
</dbReference>
<dbReference type="InterPro" id="IPR036390">
    <property type="entry name" value="WH_DNA-bd_sf"/>
</dbReference>
<accession>A0A9X2FQH0</accession>
<dbReference type="Proteomes" id="UP001139477">
    <property type="component" value="Unassembled WGS sequence"/>
</dbReference>
<name>A0A9X2FQH0_9RHOB</name>
<dbReference type="EMBL" id="JAMYXC010000088">
    <property type="protein sequence ID" value="MCP1168115.1"/>
    <property type="molecule type" value="Genomic_DNA"/>
</dbReference>
<keyword evidence="3" id="KW-0804">Transcription</keyword>
<dbReference type="InterPro" id="IPR014710">
    <property type="entry name" value="RmlC-like_jellyroll"/>
</dbReference>
<reference evidence="5" key="1">
    <citation type="submission" date="2022-06" db="EMBL/GenBank/DDBJ databases">
        <title>Limimaricola sediminis sp. nov., isolated from an intertidal sediment.</title>
        <authorList>
            <person name="Shao X."/>
        </authorList>
    </citation>
    <scope>NUCLEOTIDE SEQUENCE</scope>
    <source>
        <strain evidence="5">ASW11-118</strain>
    </source>
</reference>
<dbReference type="InterPro" id="IPR012318">
    <property type="entry name" value="HTH_CRP"/>
</dbReference>
<evidence type="ECO:0000259" key="4">
    <source>
        <dbReference type="PROSITE" id="PS50042"/>
    </source>
</evidence>
<dbReference type="InterPro" id="IPR000595">
    <property type="entry name" value="cNMP-bd_dom"/>
</dbReference>
<evidence type="ECO:0000313" key="6">
    <source>
        <dbReference type="Proteomes" id="UP001139477"/>
    </source>
</evidence>
<evidence type="ECO:0000256" key="3">
    <source>
        <dbReference type="ARBA" id="ARBA00023163"/>
    </source>
</evidence>
<dbReference type="AlphaFoldDB" id="A0A9X2FQH0"/>
<organism evidence="5 6">
    <name type="scientific">Limimaricola litoreus</name>
    <dbReference type="NCBI Taxonomy" id="2955316"/>
    <lineage>
        <taxon>Bacteria</taxon>
        <taxon>Pseudomonadati</taxon>
        <taxon>Pseudomonadota</taxon>
        <taxon>Alphaproteobacteria</taxon>
        <taxon>Rhodobacterales</taxon>
        <taxon>Paracoccaceae</taxon>
        <taxon>Limimaricola</taxon>
    </lineage>
</organism>
<evidence type="ECO:0000313" key="5">
    <source>
        <dbReference type="EMBL" id="MCP1168115.1"/>
    </source>
</evidence>
<evidence type="ECO:0000256" key="2">
    <source>
        <dbReference type="ARBA" id="ARBA00023125"/>
    </source>
</evidence>
<keyword evidence="2" id="KW-0238">DNA-binding</keyword>
<sequence length="259" mass="28268">MGLSCWGRETHDATRRLKKVPMKVEEKGTRGEGNQLLARIPADLADLMLAHLEPVDLPQGLVIEQPGELIEYVYFPTGGVISIVAMTPEGDAQIEAGLVGREGMSGSMVALGTDRSPHQTTVQIGGSGHRMAVSRLREMMDNEALHERLLHYCHALSVQTAHTALANAKLKLDARLARWLLMCHDRLGSDEVPLTHDFLSVMLGVRRAGVTVSLHILEGQGLVRATRGLIRINDRAGLERMVGGCYGVPEAEYARLLAE</sequence>
<dbReference type="GO" id="GO:0006355">
    <property type="term" value="P:regulation of DNA-templated transcription"/>
    <property type="evidence" value="ECO:0007669"/>
    <property type="project" value="InterPro"/>
</dbReference>
<keyword evidence="6" id="KW-1185">Reference proteome</keyword>
<gene>
    <name evidence="5" type="ORF">NHG85_06165</name>
</gene>
<dbReference type="GO" id="GO:0003677">
    <property type="term" value="F:DNA binding"/>
    <property type="evidence" value="ECO:0007669"/>
    <property type="project" value="UniProtKB-KW"/>
</dbReference>
<dbReference type="SUPFAM" id="SSF46785">
    <property type="entry name" value="Winged helix' DNA-binding domain"/>
    <property type="match status" value="1"/>
</dbReference>
<comment type="caution">
    <text evidence="5">The sequence shown here is derived from an EMBL/GenBank/DDBJ whole genome shotgun (WGS) entry which is preliminary data.</text>
</comment>
<protein>
    <submittedName>
        <fullName evidence="5">Crp/Fnr family transcriptional regulator</fullName>
    </submittedName>
</protein>
<dbReference type="RefSeq" id="WP_253330797.1">
    <property type="nucleotide sequence ID" value="NZ_JAMYXC010000088.1"/>
</dbReference>
<dbReference type="InterPro" id="IPR018490">
    <property type="entry name" value="cNMP-bd_dom_sf"/>
</dbReference>
<keyword evidence="1" id="KW-0805">Transcription regulation</keyword>
<evidence type="ECO:0000256" key="1">
    <source>
        <dbReference type="ARBA" id="ARBA00023015"/>
    </source>
</evidence>
<dbReference type="PROSITE" id="PS50042">
    <property type="entry name" value="CNMP_BINDING_3"/>
    <property type="match status" value="1"/>
</dbReference>
<dbReference type="SUPFAM" id="SSF51206">
    <property type="entry name" value="cAMP-binding domain-like"/>
    <property type="match status" value="1"/>
</dbReference>